<dbReference type="AlphaFoldDB" id="A0AA36B4X0"/>
<proteinExistence type="predicted"/>
<feature type="region of interest" description="Disordered" evidence="1">
    <location>
        <begin position="1"/>
        <end position="26"/>
    </location>
</feature>
<evidence type="ECO:0000256" key="1">
    <source>
        <dbReference type="SAM" id="MobiDB-lite"/>
    </source>
</evidence>
<dbReference type="EMBL" id="OX597822">
    <property type="protein sequence ID" value="CAI9727423.1"/>
    <property type="molecule type" value="Genomic_DNA"/>
</dbReference>
<protein>
    <submittedName>
        <fullName evidence="2">Uncharacterized protein</fullName>
    </submittedName>
</protein>
<name>A0AA36B4X0_OCTVU</name>
<reference evidence="2" key="1">
    <citation type="submission" date="2023-08" db="EMBL/GenBank/DDBJ databases">
        <authorList>
            <person name="Alioto T."/>
            <person name="Alioto T."/>
            <person name="Gomez Garrido J."/>
        </authorList>
    </citation>
    <scope>NUCLEOTIDE SEQUENCE</scope>
</reference>
<accession>A0AA36B4X0</accession>
<evidence type="ECO:0000313" key="2">
    <source>
        <dbReference type="EMBL" id="CAI9727423.1"/>
    </source>
</evidence>
<dbReference type="Proteomes" id="UP001162480">
    <property type="component" value="Chromosome 9"/>
</dbReference>
<gene>
    <name evidence="2" type="ORF">OCTVUL_1B020274</name>
</gene>
<evidence type="ECO:0000313" key="3">
    <source>
        <dbReference type="Proteomes" id="UP001162480"/>
    </source>
</evidence>
<organism evidence="2 3">
    <name type="scientific">Octopus vulgaris</name>
    <name type="common">Common octopus</name>
    <dbReference type="NCBI Taxonomy" id="6645"/>
    <lineage>
        <taxon>Eukaryota</taxon>
        <taxon>Metazoa</taxon>
        <taxon>Spiralia</taxon>
        <taxon>Lophotrochozoa</taxon>
        <taxon>Mollusca</taxon>
        <taxon>Cephalopoda</taxon>
        <taxon>Coleoidea</taxon>
        <taxon>Octopodiformes</taxon>
        <taxon>Octopoda</taxon>
        <taxon>Incirrata</taxon>
        <taxon>Octopodidae</taxon>
        <taxon>Octopus</taxon>
    </lineage>
</organism>
<sequence>MDVEKTQVETHKEEKEGRARKNHRMEISKGGIEDNVEETDFKLLKAVRSNLFLYVKYYEDEEMEKNKTRMPKRKERN</sequence>
<keyword evidence="3" id="KW-1185">Reference proteome</keyword>